<keyword evidence="3" id="KW-1185">Reference proteome</keyword>
<feature type="compositionally biased region" description="Low complexity" evidence="1">
    <location>
        <begin position="58"/>
        <end position="75"/>
    </location>
</feature>
<reference evidence="2" key="1">
    <citation type="submission" date="2021-03" db="EMBL/GenBank/DDBJ databases">
        <authorList>
            <person name="Li Z."/>
            <person name="Yang C."/>
        </authorList>
    </citation>
    <scope>NUCLEOTIDE SEQUENCE</scope>
    <source>
        <strain evidence="2">Dzin_1.0</strain>
        <tissue evidence="2">Leaf</tissue>
    </source>
</reference>
<dbReference type="OrthoDB" id="773121at2759"/>
<dbReference type="AlphaFoldDB" id="A0A9D5HKU6"/>
<dbReference type="EMBL" id="JAGGNH010000002">
    <property type="protein sequence ID" value="KAJ0980224.1"/>
    <property type="molecule type" value="Genomic_DNA"/>
</dbReference>
<accession>A0A9D5HKU6</accession>
<comment type="caution">
    <text evidence="2">The sequence shown here is derived from an EMBL/GenBank/DDBJ whole genome shotgun (WGS) entry which is preliminary data.</text>
</comment>
<feature type="region of interest" description="Disordered" evidence="1">
    <location>
        <begin position="1"/>
        <end position="27"/>
    </location>
</feature>
<evidence type="ECO:0000313" key="3">
    <source>
        <dbReference type="Proteomes" id="UP001085076"/>
    </source>
</evidence>
<reference evidence="2" key="2">
    <citation type="journal article" date="2022" name="Hortic Res">
        <title>The genome of Dioscorea zingiberensis sheds light on the biosynthesis, origin and evolution of the medicinally important diosgenin saponins.</title>
        <authorList>
            <person name="Li Y."/>
            <person name="Tan C."/>
            <person name="Li Z."/>
            <person name="Guo J."/>
            <person name="Li S."/>
            <person name="Chen X."/>
            <person name="Wang C."/>
            <person name="Dai X."/>
            <person name="Yang H."/>
            <person name="Song W."/>
            <person name="Hou L."/>
            <person name="Xu J."/>
            <person name="Tong Z."/>
            <person name="Xu A."/>
            <person name="Yuan X."/>
            <person name="Wang W."/>
            <person name="Yang Q."/>
            <person name="Chen L."/>
            <person name="Sun Z."/>
            <person name="Wang K."/>
            <person name="Pan B."/>
            <person name="Chen J."/>
            <person name="Bao Y."/>
            <person name="Liu F."/>
            <person name="Qi X."/>
            <person name="Gang D.R."/>
            <person name="Wen J."/>
            <person name="Li J."/>
        </authorList>
    </citation>
    <scope>NUCLEOTIDE SEQUENCE</scope>
    <source>
        <strain evidence="2">Dzin_1.0</strain>
    </source>
</reference>
<evidence type="ECO:0000313" key="2">
    <source>
        <dbReference type="EMBL" id="KAJ0980224.1"/>
    </source>
</evidence>
<proteinExistence type="predicted"/>
<name>A0A9D5HKU6_9LILI</name>
<feature type="region of interest" description="Disordered" evidence="1">
    <location>
        <begin position="49"/>
        <end position="81"/>
    </location>
</feature>
<organism evidence="2 3">
    <name type="scientific">Dioscorea zingiberensis</name>
    <dbReference type="NCBI Taxonomy" id="325984"/>
    <lineage>
        <taxon>Eukaryota</taxon>
        <taxon>Viridiplantae</taxon>
        <taxon>Streptophyta</taxon>
        <taxon>Embryophyta</taxon>
        <taxon>Tracheophyta</taxon>
        <taxon>Spermatophyta</taxon>
        <taxon>Magnoliopsida</taxon>
        <taxon>Liliopsida</taxon>
        <taxon>Dioscoreales</taxon>
        <taxon>Dioscoreaceae</taxon>
        <taxon>Dioscorea</taxon>
    </lineage>
</organism>
<protein>
    <submittedName>
        <fullName evidence="2">Uncharacterized protein</fullName>
    </submittedName>
</protein>
<evidence type="ECO:0000256" key="1">
    <source>
        <dbReference type="SAM" id="MobiDB-lite"/>
    </source>
</evidence>
<sequence length="157" mass="17680">MAGKRKGMNGAQEKENSASGDIEPVYSPALPSRITNLLLLRLSAGNASTPVHAHKEQPQQLLQQQQQQQQQQQEQQQEETTVEDYGIDFAEFLEDCNIPGSNVMCCNSSGHEMDMAEVMKYGDVNGYSEFEIEEEVKRMKYERRFSALSYGLEGVPE</sequence>
<dbReference type="Proteomes" id="UP001085076">
    <property type="component" value="Miscellaneous, Linkage group lg02"/>
</dbReference>
<gene>
    <name evidence="2" type="ORF">J5N97_008479</name>
</gene>